<evidence type="ECO:0000256" key="2">
    <source>
        <dbReference type="ARBA" id="ARBA00022704"/>
    </source>
</evidence>
<evidence type="ECO:0000313" key="5">
    <source>
        <dbReference type="Proteomes" id="UP000194761"/>
    </source>
</evidence>
<dbReference type="InterPro" id="IPR036331">
    <property type="entry name" value="Chagasin-like_sf"/>
</dbReference>
<dbReference type="EMBL" id="NGFP01000168">
    <property type="protein sequence ID" value="OUC92587.1"/>
    <property type="molecule type" value="Genomic_DNA"/>
</dbReference>
<dbReference type="Gene3D" id="2.60.40.2020">
    <property type="match status" value="1"/>
</dbReference>
<reference evidence="4 5" key="1">
    <citation type="submission" date="2017-05" db="EMBL/GenBank/DDBJ databases">
        <title>Biotechnological potential of actinobacteria isolated from South African environments.</title>
        <authorList>
            <person name="Le Roes-Hill M."/>
            <person name="Prins A."/>
            <person name="Durrell K.A."/>
        </authorList>
    </citation>
    <scope>NUCLEOTIDE SEQUENCE [LARGE SCALE GENOMIC DNA]</scope>
    <source>
        <strain evidence="4">M26</strain>
    </source>
</reference>
<evidence type="ECO:0000313" key="4">
    <source>
        <dbReference type="EMBL" id="OUC92587.1"/>
    </source>
</evidence>
<sequence length="145" mass="15350">MNCVIHRTWLAVLLLLALVAGCGAGSAVSDLGLIVHGGAGRTADVRLTPGQRFSLAVDENTSAGDSWLMPDLPDVMVASFISEEYRAASDEPGAGGIRYFVFNAKRPGTTTVTISNCRRCPADRVPADEQSRRASGEAIFRITVA</sequence>
<dbReference type="Proteomes" id="UP000194761">
    <property type="component" value="Unassembled WGS sequence"/>
</dbReference>
<name>A0A243REX3_9ACTN</name>
<keyword evidence="2" id="KW-0789">Thiol protease inhibitor</keyword>
<dbReference type="Pfam" id="PF09394">
    <property type="entry name" value="Inhibitor_I42"/>
    <property type="match status" value="1"/>
</dbReference>
<protein>
    <recommendedName>
        <fullName evidence="3">Proteinase inhibitor I42 chagasin domain-containing protein</fullName>
    </recommendedName>
</protein>
<keyword evidence="1" id="KW-0646">Protease inhibitor</keyword>
<proteinExistence type="predicted"/>
<dbReference type="InterPro" id="IPR018990">
    <property type="entry name" value="Prot_inh_I42_chagasin"/>
</dbReference>
<gene>
    <name evidence="4" type="ORF">CA984_29460</name>
</gene>
<comment type="caution">
    <text evidence="4">The sequence shown here is derived from an EMBL/GenBank/DDBJ whole genome shotgun (WGS) entry which is preliminary data.</text>
</comment>
<dbReference type="SUPFAM" id="SSF141066">
    <property type="entry name" value="ICP-like"/>
    <property type="match status" value="1"/>
</dbReference>
<accession>A0A243REX3</accession>
<organism evidence="4 5">
    <name type="scientific">Streptosporangium minutum</name>
    <dbReference type="NCBI Taxonomy" id="569862"/>
    <lineage>
        <taxon>Bacteria</taxon>
        <taxon>Bacillati</taxon>
        <taxon>Actinomycetota</taxon>
        <taxon>Actinomycetes</taxon>
        <taxon>Streptosporangiales</taxon>
        <taxon>Streptosporangiaceae</taxon>
        <taxon>Streptosporangium</taxon>
    </lineage>
</organism>
<keyword evidence="5" id="KW-1185">Reference proteome</keyword>
<dbReference type="AlphaFoldDB" id="A0A243REX3"/>
<evidence type="ECO:0000256" key="1">
    <source>
        <dbReference type="ARBA" id="ARBA00022690"/>
    </source>
</evidence>
<feature type="domain" description="Proteinase inhibitor I42 chagasin" evidence="3">
    <location>
        <begin position="47"/>
        <end position="121"/>
    </location>
</feature>
<dbReference type="PROSITE" id="PS51257">
    <property type="entry name" value="PROKAR_LIPOPROTEIN"/>
    <property type="match status" value="1"/>
</dbReference>
<dbReference type="GO" id="GO:0004869">
    <property type="term" value="F:cysteine-type endopeptidase inhibitor activity"/>
    <property type="evidence" value="ECO:0007669"/>
    <property type="project" value="UniProtKB-KW"/>
</dbReference>
<evidence type="ECO:0000259" key="3">
    <source>
        <dbReference type="Pfam" id="PF09394"/>
    </source>
</evidence>